<keyword evidence="1" id="KW-0472">Membrane</keyword>
<evidence type="ECO:0000256" key="1">
    <source>
        <dbReference type="SAM" id="Phobius"/>
    </source>
</evidence>
<keyword evidence="1" id="KW-1133">Transmembrane helix</keyword>
<sequence>MTFSLIFLYCVITADEGSKDSDVRSINSANKEKPAADPIIVPIVLKMTDFDHKVLICFIILYFHLILLHFVKLLVSTLYNLIHHLFP</sequence>
<organism evidence="2 3">
    <name type="scientific">Platanthera guangdongensis</name>
    <dbReference type="NCBI Taxonomy" id="2320717"/>
    <lineage>
        <taxon>Eukaryota</taxon>
        <taxon>Viridiplantae</taxon>
        <taxon>Streptophyta</taxon>
        <taxon>Embryophyta</taxon>
        <taxon>Tracheophyta</taxon>
        <taxon>Spermatophyta</taxon>
        <taxon>Magnoliopsida</taxon>
        <taxon>Liliopsida</taxon>
        <taxon>Asparagales</taxon>
        <taxon>Orchidaceae</taxon>
        <taxon>Orchidoideae</taxon>
        <taxon>Orchideae</taxon>
        <taxon>Orchidinae</taxon>
        <taxon>Platanthera</taxon>
    </lineage>
</organism>
<keyword evidence="1" id="KW-0812">Transmembrane</keyword>
<keyword evidence="3" id="KW-1185">Reference proteome</keyword>
<protein>
    <submittedName>
        <fullName evidence="2">Uncharacterized protein</fullName>
    </submittedName>
</protein>
<reference evidence="2 3" key="1">
    <citation type="journal article" date="2022" name="Nat. Plants">
        <title>Genomes of leafy and leafless Platanthera orchids illuminate the evolution of mycoheterotrophy.</title>
        <authorList>
            <person name="Li M.H."/>
            <person name="Liu K.W."/>
            <person name="Li Z."/>
            <person name="Lu H.C."/>
            <person name="Ye Q.L."/>
            <person name="Zhang D."/>
            <person name="Wang J.Y."/>
            <person name="Li Y.F."/>
            <person name="Zhong Z.M."/>
            <person name="Liu X."/>
            <person name="Yu X."/>
            <person name="Liu D.K."/>
            <person name="Tu X.D."/>
            <person name="Liu B."/>
            <person name="Hao Y."/>
            <person name="Liao X.Y."/>
            <person name="Jiang Y.T."/>
            <person name="Sun W.H."/>
            <person name="Chen J."/>
            <person name="Chen Y.Q."/>
            <person name="Ai Y."/>
            <person name="Zhai J.W."/>
            <person name="Wu S.S."/>
            <person name="Zhou Z."/>
            <person name="Hsiao Y.Y."/>
            <person name="Wu W.L."/>
            <person name="Chen Y.Y."/>
            <person name="Lin Y.F."/>
            <person name="Hsu J.L."/>
            <person name="Li C.Y."/>
            <person name="Wang Z.W."/>
            <person name="Zhao X."/>
            <person name="Zhong W.Y."/>
            <person name="Ma X.K."/>
            <person name="Ma L."/>
            <person name="Huang J."/>
            <person name="Chen G.Z."/>
            <person name="Huang M.Z."/>
            <person name="Huang L."/>
            <person name="Peng D.H."/>
            <person name="Luo Y.B."/>
            <person name="Zou S.Q."/>
            <person name="Chen S.P."/>
            <person name="Lan S."/>
            <person name="Tsai W.C."/>
            <person name="Van de Peer Y."/>
            <person name="Liu Z.J."/>
        </authorList>
    </citation>
    <scope>NUCLEOTIDE SEQUENCE [LARGE SCALE GENOMIC DNA]</scope>
    <source>
        <strain evidence="2">Lor288</strain>
    </source>
</reference>
<feature type="transmembrane region" description="Helical" evidence="1">
    <location>
        <begin position="54"/>
        <end position="82"/>
    </location>
</feature>
<comment type="caution">
    <text evidence="2">The sequence shown here is derived from an EMBL/GenBank/DDBJ whole genome shotgun (WGS) entry which is preliminary data.</text>
</comment>
<evidence type="ECO:0000313" key="2">
    <source>
        <dbReference type="EMBL" id="KAK8962559.1"/>
    </source>
</evidence>
<dbReference type="EMBL" id="JBBWWR010000008">
    <property type="protein sequence ID" value="KAK8962559.1"/>
    <property type="molecule type" value="Genomic_DNA"/>
</dbReference>
<name>A0ABR2MFU7_9ASPA</name>
<gene>
    <name evidence="2" type="ORF">KSP40_PGU005876</name>
</gene>
<evidence type="ECO:0000313" key="3">
    <source>
        <dbReference type="Proteomes" id="UP001412067"/>
    </source>
</evidence>
<accession>A0ABR2MFU7</accession>
<dbReference type="Proteomes" id="UP001412067">
    <property type="component" value="Unassembled WGS sequence"/>
</dbReference>
<proteinExistence type="predicted"/>